<protein>
    <recommendedName>
        <fullName evidence="1">Protein NO VEIN C-terminal domain-containing protein</fullName>
    </recommendedName>
</protein>
<dbReference type="AlphaFoldDB" id="K6WKP0"/>
<dbReference type="InterPro" id="IPR024975">
    <property type="entry name" value="NOV_C"/>
</dbReference>
<evidence type="ECO:0000259" key="1">
    <source>
        <dbReference type="Pfam" id="PF13020"/>
    </source>
</evidence>
<dbReference type="EMBL" id="BAHC01000188">
    <property type="protein sequence ID" value="GAB92717.1"/>
    <property type="molecule type" value="Genomic_DNA"/>
</dbReference>
<reference evidence="2 3" key="1">
    <citation type="submission" date="2012-08" db="EMBL/GenBank/DDBJ databases">
        <title>Whole genome shotgun sequence of Gordonia rhizosphera NBRC 16068.</title>
        <authorList>
            <person name="Takarada H."/>
            <person name="Isaki S."/>
            <person name="Hosoyama A."/>
            <person name="Tsuchikane K."/>
            <person name="Katsumata H."/>
            <person name="Baba S."/>
            <person name="Ohji S."/>
            <person name="Yamazaki S."/>
            <person name="Fujita N."/>
        </authorList>
    </citation>
    <scope>NUCLEOTIDE SEQUENCE [LARGE SCALE GENOMIC DNA]</scope>
    <source>
        <strain evidence="2 3">NBRC 16068</strain>
    </source>
</reference>
<keyword evidence="3" id="KW-1185">Reference proteome</keyword>
<organism evidence="2 3">
    <name type="scientific">Gordonia rhizosphera NBRC 16068</name>
    <dbReference type="NCBI Taxonomy" id="1108045"/>
    <lineage>
        <taxon>Bacteria</taxon>
        <taxon>Bacillati</taxon>
        <taxon>Actinomycetota</taxon>
        <taxon>Actinomycetes</taxon>
        <taxon>Mycobacteriales</taxon>
        <taxon>Gordoniaceae</taxon>
        <taxon>Gordonia</taxon>
    </lineage>
</organism>
<comment type="caution">
    <text evidence="2">The sequence shown here is derived from an EMBL/GenBank/DDBJ whole genome shotgun (WGS) entry which is preliminary data.</text>
</comment>
<dbReference type="Proteomes" id="UP000008363">
    <property type="component" value="Unassembled WGS sequence"/>
</dbReference>
<accession>K6WKP0</accession>
<evidence type="ECO:0000313" key="3">
    <source>
        <dbReference type="Proteomes" id="UP000008363"/>
    </source>
</evidence>
<proteinExistence type="predicted"/>
<dbReference type="eggNOG" id="ENOG5033XNF">
    <property type="taxonomic scope" value="Bacteria"/>
</dbReference>
<dbReference type="STRING" id="1108045.GORHZ_188_00090"/>
<dbReference type="Pfam" id="PF13020">
    <property type="entry name" value="NOV_C"/>
    <property type="match status" value="1"/>
</dbReference>
<gene>
    <name evidence="2" type="ORF">GORHZ_188_00090</name>
</gene>
<evidence type="ECO:0000313" key="2">
    <source>
        <dbReference type="EMBL" id="GAB92717.1"/>
    </source>
</evidence>
<feature type="domain" description="Protein NO VEIN C-terminal" evidence="1">
    <location>
        <begin position="138"/>
        <end position="203"/>
    </location>
</feature>
<sequence length="290" mass="32492">MAIPHRSLLLAAQRWLTLLPENSPERCHAILTNSAKYADLAPSQYFAARQWLTQNGLFSGETAQLSRLKVFEAAVLESVWFTDADQTITTPAELPLDALEAAAACGLTEDEAFAAIRHRHSMVDTALRNAIGDAGELRFIELVRSCTACRVEHVARLSDGFGYDISIRGKKVLHAEVKSTTRVNQSTFYLSRNEFNTMLRDPHWRLVFLRLDQELRITEVSIVDTKWLISVAPNDAVPEVAWQSMRVAVPSRRMQRGICDLRDDLVCSESEACARLLIGSASFIFDLIDD</sequence>
<name>K6WKP0_9ACTN</name>